<comment type="cofactor">
    <cofactor evidence="1">
        <name>FAD</name>
        <dbReference type="ChEBI" id="CHEBI:57692"/>
    </cofactor>
</comment>
<evidence type="ECO:0000259" key="8">
    <source>
        <dbReference type="Pfam" id="PF22924"/>
    </source>
</evidence>
<feature type="compositionally biased region" description="Basic and acidic residues" evidence="6">
    <location>
        <begin position="18"/>
        <end position="27"/>
    </location>
</feature>
<dbReference type="EMBL" id="KB008156">
    <property type="protein sequence ID" value="ELR11145.1"/>
    <property type="molecule type" value="Genomic_DNA"/>
</dbReference>
<dbReference type="InterPro" id="IPR055060">
    <property type="entry name" value="ACOX_C_alpha1"/>
</dbReference>
<dbReference type="RefSeq" id="XP_004333158.1">
    <property type="nucleotide sequence ID" value="XM_004333110.1"/>
</dbReference>
<dbReference type="SUPFAM" id="SSF56645">
    <property type="entry name" value="Acyl-CoA dehydrogenase NM domain-like"/>
    <property type="match status" value="1"/>
</dbReference>
<dbReference type="SUPFAM" id="SSF47203">
    <property type="entry name" value="Acyl-CoA dehydrogenase C-terminal domain-like"/>
    <property type="match status" value="2"/>
</dbReference>
<evidence type="ECO:0000256" key="6">
    <source>
        <dbReference type="SAM" id="MobiDB-lite"/>
    </source>
</evidence>
<feature type="domain" description="Acyl-CoA oxidase C-alpha1" evidence="8">
    <location>
        <begin position="314"/>
        <end position="470"/>
    </location>
</feature>
<dbReference type="InterPro" id="IPR036250">
    <property type="entry name" value="AcylCo_DH-like_C"/>
</dbReference>
<dbReference type="GO" id="GO:0071949">
    <property type="term" value="F:FAD binding"/>
    <property type="evidence" value="ECO:0007669"/>
    <property type="project" value="InterPro"/>
</dbReference>
<dbReference type="GO" id="GO:0005504">
    <property type="term" value="F:fatty acid binding"/>
    <property type="evidence" value="ECO:0007669"/>
    <property type="project" value="TreeGrafter"/>
</dbReference>
<sequence length="733" mass="82038">MEQAGRAVRRLQVTAAHLESEPRRTEEGWVEGPVTTTPTHSAGARSSRGFLDVQKVLTLELECKQLLFPDVPRFRKDLNAWVKRHKQILYHDFAQDRTDSRWQVGDLHSDPAKCFALFEAPLSNDLGLAVQALTHYGLFANAIINLGSEWHREHLLPLVASHIGCVAFHEVGNASSGLVETTARFDAGADRFIVDTPTPAARKWLVSNLPRSAAWAIVWANLLVEDHNYGVHPFVVRLRKDNDEPEAGVRITDCGAKGGLSGLDVGGVAFEGVQIPRAHLLDRFGTLSAEGEYSSAIRNPSVRVKVMLRHLIFARIASGLVSLTAARQGLTIALNHALKYKAANQRSLFCLCVCMLQIPLIRFPLHQRRLIPHLASTIAYTLFSQRVKGLYAARQEENEETWREIALLASAFKVGASAQARATLQACTECCGGSSLLGRNQLAHLRNDVDCMLHWEGDNLLLLKYVGKELIRNYERGLPQGLIEGVVSYAYTSLKEEVVEHVNMLKKALSFISFNFYNNLRTRSWHLRGFLLREHKLLESLSTNLRKDLERDKGRFPTLFAWQRPAAASSPDAASADDEESEEATSSKFEILNKYLNEINVLSKCHIDRVVLQHVYLVLDRETERSAKRSAAAQNCSSANGQSCGAEAAGPVLSKRALNLLEKLFNLFALEIIERDNHFFVAEEFVTPMQLKMIKFEIDALCQEISSEDEKAMSELVNALSIDPIFWRHTFTD</sequence>
<dbReference type="GO" id="GO:0003997">
    <property type="term" value="F:acyl-CoA oxidase activity"/>
    <property type="evidence" value="ECO:0007669"/>
    <property type="project" value="InterPro"/>
</dbReference>
<feature type="domain" description="Acyl-CoA oxidase C-terminal" evidence="7">
    <location>
        <begin position="583"/>
        <end position="705"/>
    </location>
</feature>
<keyword evidence="10" id="KW-1185">Reference proteome</keyword>
<keyword evidence="4" id="KW-0274">FAD</keyword>
<evidence type="ECO:0000313" key="10">
    <source>
        <dbReference type="Proteomes" id="UP000011083"/>
    </source>
</evidence>
<dbReference type="Gene3D" id="1.20.140.10">
    <property type="entry name" value="Butyryl-CoA Dehydrogenase, subunit A, domain 3"/>
    <property type="match status" value="2"/>
</dbReference>
<dbReference type="Proteomes" id="UP000011083">
    <property type="component" value="Unassembled WGS sequence"/>
</dbReference>
<protein>
    <submittedName>
        <fullName evidence="9">AcylCoA oxidase domain containing protein</fullName>
    </submittedName>
</protein>
<dbReference type="PANTHER" id="PTHR10909">
    <property type="entry name" value="ELECTRON TRANSPORT OXIDOREDUCTASE"/>
    <property type="match status" value="1"/>
</dbReference>
<evidence type="ECO:0000313" key="9">
    <source>
        <dbReference type="EMBL" id="ELR11145.1"/>
    </source>
</evidence>
<dbReference type="GO" id="GO:0005777">
    <property type="term" value="C:peroxisome"/>
    <property type="evidence" value="ECO:0007669"/>
    <property type="project" value="InterPro"/>
</dbReference>
<dbReference type="AlphaFoldDB" id="L8GDD6"/>
<proteinExistence type="inferred from homology"/>
<dbReference type="VEuPathDB" id="AmoebaDB:ACA1_387850"/>
<dbReference type="OrthoDB" id="538336at2759"/>
<comment type="similarity">
    <text evidence="2">Belongs to the acyl-CoA oxidase family.</text>
</comment>
<evidence type="ECO:0000256" key="1">
    <source>
        <dbReference type="ARBA" id="ARBA00001974"/>
    </source>
</evidence>
<evidence type="ECO:0000256" key="4">
    <source>
        <dbReference type="ARBA" id="ARBA00022827"/>
    </source>
</evidence>
<dbReference type="InterPro" id="IPR009100">
    <property type="entry name" value="AcylCoA_DH/oxidase_NM_dom_sf"/>
</dbReference>
<dbReference type="STRING" id="1257118.L8GDD6"/>
<accession>L8GDD6</accession>
<dbReference type="Pfam" id="PF22924">
    <property type="entry name" value="ACOX_C_alpha1"/>
    <property type="match status" value="1"/>
</dbReference>
<dbReference type="InterPro" id="IPR046373">
    <property type="entry name" value="Acyl-CoA_Oxase/DH_mid-dom_sf"/>
</dbReference>
<gene>
    <name evidence="9" type="ORF">ACA1_387850</name>
</gene>
<reference evidence="9 10" key="1">
    <citation type="journal article" date="2013" name="Genome Biol.">
        <title>Genome of Acanthamoeba castellanii highlights extensive lateral gene transfer and early evolution of tyrosine kinase signaling.</title>
        <authorList>
            <person name="Clarke M."/>
            <person name="Lohan A.J."/>
            <person name="Liu B."/>
            <person name="Lagkouvardos I."/>
            <person name="Roy S."/>
            <person name="Zafar N."/>
            <person name="Bertelli C."/>
            <person name="Schilde C."/>
            <person name="Kianianmomeni A."/>
            <person name="Burglin T.R."/>
            <person name="Frech C."/>
            <person name="Turcotte B."/>
            <person name="Kopec K.O."/>
            <person name="Synnott J.M."/>
            <person name="Choo C."/>
            <person name="Paponov I."/>
            <person name="Finkler A."/>
            <person name="Soon Heng Tan C."/>
            <person name="Hutchins A.P."/>
            <person name="Weinmeier T."/>
            <person name="Rattei T."/>
            <person name="Chu J.S."/>
            <person name="Gimenez G."/>
            <person name="Irimia M."/>
            <person name="Rigden D.J."/>
            <person name="Fitzpatrick D.A."/>
            <person name="Lorenzo-Morales J."/>
            <person name="Bateman A."/>
            <person name="Chiu C.H."/>
            <person name="Tang P."/>
            <person name="Hegemann P."/>
            <person name="Fromm H."/>
            <person name="Raoult D."/>
            <person name="Greub G."/>
            <person name="Miranda-Saavedra D."/>
            <person name="Chen N."/>
            <person name="Nash P."/>
            <person name="Ginger M.L."/>
            <person name="Horn M."/>
            <person name="Schaap P."/>
            <person name="Caler L."/>
            <person name="Loftus B."/>
        </authorList>
    </citation>
    <scope>NUCLEOTIDE SEQUENCE [LARGE SCALE GENOMIC DNA]</scope>
    <source>
        <strain evidence="9 10">Neff</strain>
    </source>
</reference>
<dbReference type="GeneID" id="14911652"/>
<dbReference type="Gene3D" id="2.40.110.10">
    <property type="entry name" value="Butyryl-CoA Dehydrogenase, subunit A, domain 2"/>
    <property type="match status" value="1"/>
</dbReference>
<dbReference type="KEGG" id="acan:ACA1_387850"/>
<name>L8GDD6_ACACF</name>
<dbReference type="InterPro" id="IPR012258">
    <property type="entry name" value="Acyl-CoA_oxidase"/>
</dbReference>
<dbReference type="GO" id="GO:0055088">
    <property type="term" value="P:lipid homeostasis"/>
    <property type="evidence" value="ECO:0007669"/>
    <property type="project" value="TreeGrafter"/>
</dbReference>
<keyword evidence="3" id="KW-0285">Flavoprotein</keyword>
<evidence type="ECO:0000259" key="7">
    <source>
        <dbReference type="Pfam" id="PF01756"/>
    </source>
</evidence>
<keyword evidence="5" id="KW-0560">Oxidoreductase</keyword>
<evidence type="ECO:0000256" key="5">
    <source>
        <dbReference type="ARBA" id="ARBA00023002"/>
    </source>
</evidence>
<organism evidence="9 10">
    <name type="scientific">Acanthamoeba castellanii (strain ATCC 30010 / Neff)</name>
    <dbReference type="NCBI Taxonomy" id="1257118"/>
    <lineage>
        <taxon>Eukaryota</taxon>
        <taxon>Amoebozoa</taxon>
        <taxon>Discosea</taxon>
        <taxon>Longamoebia</taxon>
        <taxon>Centramoebida</taxon>
        <taxon>Acanthamoebidae</taxon>
        <taxon>Acanthamoeba</taxon>
    </lineage>
</organism>
<dbReference type="Pfam" id="PF01756">
    <property type="entry name" value="ACOX"/>
    <property type="match status" value="1"/>
</dbReference>
<feature type="region of interest" description="Disordered" evidence="6">
    <location>
        <begin position="16"/>
        <end position="45"/>
    </location>
</feature>
<evidence type="ECO:0000256" key="2">
    <source>
        <dbReference type="ARBA" id="ARBA00006288"/>
    </source>
</evidence>
<evidence type="ECO:0000256" key="3">
    <source>
        <dbReference type="ARBA" id="ARBA00022630"/>
    </source>
</evidence>
<dbReference type="InterPro" id="IPR002655">
    <property type="entry name" value="Acyl-CoA_oxidase_C"/>
</dbReference>
<dbReference type="GO" id="GO:0033540">
    <property type="term" value="P:fatty acid beta-oxidation using acyl-CoA oxidase"/>
    <property type="evidence" value="ECO:0007669"/>
    <property type="project" value="TreeGrafter"/>
</dbReference>